<sequence length="262" mass="28365">MDARHGGGTGSGQEIMTQSTPHEQSLPQPQLSLLLLPGFMLDQTLWDDMRDGLAQLGQLHFGDLGQDDSISAMAARVLQNAPPRFVLVGFSMGGYVAQAIMQQAPERVIALALLNTSARQQDPREIAGNKVQLELARQVPFKGLTSRALASSLHPDHAHDKVLLERLQAMALRNGKEVFIRQLSALRSDGYSELQNIRCPTLVVAASHDQLSSLAEAQQMAAQIPGAAMVLIEDCGHMTPLEKPAQLLQILSGWLTPIAPSM</sequence>
<dbReference type="Gene3D" id="3.40.50.1820">
    <property type="entry name" value="alpha/beta hydrolase"/>
    <property type="match status" value="1"/>
</dbReference>
<dbReference type="Pfam" id="PF12697">
    <property type="entry name" value="Abhydrolase_6"/>
    <property type="match status" value="1"/>
</dbReference>
<dbReference type="EMBL" id="CP002745">
    <property type="protein sequence ID" value="AEK64061.1"/>
    <property type="molecule type" value="Genomic_DNA"/>
</dbReference>
<evidence type="ECO:0000313" key="4">
    <source>
        <dbReference type="Proteomes" id="UP000008392"/>
    </source>
</evidence>
<feature type="compositionally biased region" description="Polar residues" evidence="1">
    <location>
        <begin position="12"/>
        <end position="23"/>
    </location>
</feature>
<dbReference type="SUPFAM" id="SSF53474">
    <property type="entry name" value="alpha/beta-Hydrolases"/>
    <property type="match status" value="1"/>
</dbReference>
<reference evidence="3 4" key="4">
    <citation type="journal article" date="2010" name="Environ. Microbiol.">
        <title>The bacterial genus Collimonas: mycophagy, weathering and other adaptive solutions to life in oligotrophic soil environments.</title>
        <authorList>
            <person name="Leveau J.H."/>
            <person name="Uroz S."/>
            <person name="de Boer W."/>
        </authorList>
    </citation>
    <scope>NUCLEOTIDE SEQUENCE [LARGE SCALE GENOMIC DNA]</scope>
    <source>
        <strain evidence="3 4">Ter331</strain>
    </source>
</reference>
<dbReference type="STRING" id="1005048.CFU_4240"/>
<reference evidence="3 4" key="1">
    <citation type="journal article" date="2004" name="Environ. Microbiol.">
        <title>Phylogeny-function analysis of (meta)genomic libraries: screening for expression of ribosomal RNA genes by large-insert library fluorescent in situ hybridization (LIL-FISH).</title>
        <authorList>
            <person name="Leveau J.H."/>
            <person name="Gerards S."/>
            <person name="de Boer W."/>
            <person name="van Veen J.A."/>
        </authorList>
    </citation>
    <scope>NUCLEOTIDE SEQUENCE [LARGE SCALE GENOMIC DNA]</scope>
    <source>
        <strain evidence="3 4">Ter331</strain>
    </source>
</reference>
<evidence type="ECO:0000313" key="3">
    <source>
        <dbReference type="EMBL" id="AEK64061.1"/>
    </source>
</evidence>
<dbReference type="EC" id="3.1.1.24" evidence="3"/>
<dbReference type="AlphaFoldDB" id="G0AED1"/>
<dbReference type="InterPro" id="IPR000073">
    <property type="entry name" value="AB_hydrolase_1"/>
</dbReference>
<dbReference type="PANTHER" id="PTHR43798:SF29">
    <property type="entry name" value="AB HYDROLASE-1 DOMAIN-CONTAINING PROTEIN"/>
    <property type="match status" value="1"/>
</dbReference>
<organism evidence="3 4">
    <name type="scientific">Collimonas fungivorans (strain Ter331)</name>
    <dbReference type="NCBI Taxonomy" id="1005048"/>
    <lineage>
        <taxon>Bacteria</taxon>
        <taxon>Pseudomonadati</taxon>
        <taxon>Pseudomonadota</taxon>
        <taxon>Betaproteobacteria</taxon>
        <taxon>Burkholderiales</taxon>
        <taxon>Oxalobacteraceae</taxon>
        <taxon>Collimonas</taxon>
    </lineage>
</organism>
<keyword evidence="4" id="KW-1185">Reference proteome</keyword>
<reference evidence="3 4" key="5">
    <citation type="journal article" date="2011" name="ISME J.">
        <title>Dual transcriptional profiling of a bacterial/fungal confrontation: Collimonas fungivorans versus Aspergillus niger.</title>
        <authorList>
            <person name="Mela F."/>
            <person name="Fritsche K."/>
            <person name="de Boer W."/>
            <person name="van Veen J.A."/>
            <person name="de Graaff L.H."/>
            <person name="van den Berg M."/>
            <person name="Leveau J.H."/>
        </authorList>
    </citation>
    <scope>NUCLEOTIDE SEQUENCE [LARGE SCALE GENOMIC DNA]</scope>
    <source>
        <strain evidence="3 4">Ter331</strain>
    </source>
</reference>
<dbReference type="Proteomes" id="UP000008392">
    <property type="component" value="Chromosome"/>
</dbReference>
<gene>
    <name evidence="3" type="primary">catD</name>
    <name evidence="3" type="ordered locus">CFU_4240</name>
</gene>
<reference evidence="3 4" key="3">
    <citation type="journal article" date="2008" name="FEMS Microbiol. Ecol.">
        <title>Identification and characterization of genes underlying chitinolysis in Collimonas fungivorans Ter331.</title>
        <authorList>
            <person name="Fritsche K."/>
            <person name="de Boer W."/>
            <person name="Gerards S."/>
            <person name="van den Berg M."/>
            <person name="van Veen J.A."/>
            <person name="Leveau J.H."/>
        </authorList>
    </citation>
    <scope>NUCLEOTIDE SEQUENCE [LARGE SCALE GENOMIC DNA]</scope>
    <source>
        <strain evidence="3 4">Ter331</strain>
    </source>
</reference>
<dbReference type="eggNOG" id="COG2021">
    <property type="taxonomic scope" value="Bacteria"/>
</dbReference>
<dbReference type="HOGENOM" id="CLU_020336_29_1_4"/>
<keyword evidence="3" id="KW-0378">Hydrolase</keyword>
<evidence type="ECO:0000256" key="1">
    <source>
        <dbReference type="SAM" id="MobiDB-lite"/>
    </source>
</evidence>
<dbReference type="KEGG" id="cfu:CFU_4240"/>
<evidence type="ECO:0000259" key="2">
    <source>
        <dbReference type="Pfam" id="PF12697"/>
    </source>
</evidence>
<dbReference type="GO" id="GO:0047570">
    <property type="term" value="F:3-oxoadipate enol-lactonase activity"/>
    <property type="evidence" value="ECO:0007669"/>
    <property type="project" value="UniProtKB-EC"/>
</dbReference>
<feature type="compositionally biased region" description="Gly residues" evidence="1">
    <location>
        <begin position="1"/>
        <end position="11"/>
    </location>
</feature>
<feature type="region of interest" description="Disordered" evidence="1">
    <location>
        <begin position="1"/>
        <end position="27"/>
    </location>
</feature>
<reference evidence="4" key="6">
    <citation type="submission" date="2011-05" db="EMBL/GenBank/DDBJ databases">
        <title>Complete sequence of Collimonas fungivorans Ter331.</title>
        <authorList>
            <person name="Leveau J.H."/>
        </authorList>
    </citation>
    <scope>NUCLEOTIDE SEQUENCE [LARGE SCALE GENOMIC DNA]</scope>
    <source>
        <strain evidence="4">Ter331</strain>
    </source>
</reference>
<feature type="domain" description="AB hydrolase-1" evidence="2">
    <location>
        <begin position="33"/>
        <end position="248"/>
    </location>
</feature>
<protein>
    <submittedName>
        <fullName evidence="3">Beta-ketoadipate enol-lactone hydrolase</fullName>
        <ecNumber evidence="3">3.1.1.24</ecNumber>
    </submittedName>
</protein>
<name>G0AED1_COLFT</name>
<dbReference type="InterPro" id="IPR029058">
    <property type="entry name" value="AB_hydrolase_fold"/>
</dbReference>
<dbReference type="PANTHER" id="PTHR43798">
    <property type="entry name" value="MONOACYLGLYCEROL LIPASE"/>
    <property type="match status" value="1"/>
</dbReference>
<proteinExistence type="predicted"/>
<reference evidence="3 4" key="2">
    <citation type="journal article" date="2006" name="J. Microbiol. Methods">
        <title>Genomic flank-sequencing of plasposon insertion sites for rapid identification of functional genes.</title>
        <authorList>
            <person name="Leveau J.H."/>
            <person name="Gerards S."/>
            <person name="Fritsche K."/>
            <person name="Zondag G."/>
            <person name="van Veen J.A."/>
        </authorList>
    </citation>
    <scope>NUCLEOTIDE SEQUENCE [LARGE SCALE GENOMIC DNA]</scope>
    <source>
        <strain evidence="3 4">Ter331</strain>
    </source>
</reference>
<accession>G0AED1</accession>
<dbReference type="InterPro" id="IPR050266">
    <property type="entry name" value="AB_hydrolase_sf"/>
</dbReference>